<dbReference type="SUPFAM" id="SSF53335">
    <property type="entry name" value="S-adenosyl-L-methionine-dependent methyltransferases"/>
    <property type="match status" value="1"/>
</dbReference>
<keyword evidence="1 3" id="KW-0808">Transferase</keyword>
<keyword evidence="4" id="KW-1185">Reference proteome</keyword>
<dbReference type="STRING" id="262898.GA0070564_102521"/>
<reference evidence="4" key="1">
    <citation type="submission" date="2016-06" db="EMBL/GenBank/DDBJ databases">
        <authorList>
            <person name="Varghese N."/>
            <person name="Submissions Spin"/>
        </authorList>
    </citation>
    <scope>NUCLEOTIDE SEQUENCE [LARGE SCALE GENOMIC DNA]</scope>
    <source>
        <strain evidence="4">DSM 44830</strain>
    </source>
</reference>
<dbReference type="EMBL" id="FMCX01000002">
    <property type="protein sequence ID" value="SCE99944.1"/>
    <property type="molecule type" value="Genomic_DNA"/>
</dbReference>
<evidence type="ECO:0000313" key="4">
    <source>
        <dbReference type="Proteomes" id="UP000199504"/>
    </source>
</evidence>
<keyword evidence="3" id="KW-0489">Methyltransferase</keyword>
<proteinExistence type="predicted"/>
<gene>
    <name evidence="3" type="ORF">GA0070564_102521</name>
</gene>
<accession>A0A1C4WUW9</accession>
<name>A0A1C4WUW9_9ACTN</name>
<dbReference type="Proteomes" id="UP000199504">
    <property type="component" value="Unassembled WGS sequence"/>
</dbReference>
<sequence>MTMRTTGDRRSCGTEVGATMDSSAWDERYASAPELVWTAEPNRFVVREVTGLTPGRAVDLAAGEGRNAVWLARQGWRVTAVDFSLVAVERGRGLARDSGVTVDWQVGDVTRYAPQADSFDLVLIAYLHLPATDRDTVLSHARAAVRPGGTVLVVGHDLANLTGGTGGPQDPDILLTPEAVTGALSGLRIHRAETARRPVDVDGRTVDALDTVVVARRDAA</sequence>
<evidence type="ECO:0000313" key="3">
    <source>
        <dbReference type="EMBL" id="SCE99944.1"/>
    </source>
</evidence>
<organism evidence="3 4">
    <name type="scientific">Micromonospora mirobrigensis</name>
    <dbReference type="NCBI Taxonomy" id="262898"/>
    <lineage>
        <taxon>Bacteria</taxon>
        <taxon>Bacillati</taxon>
        <taxon>Actinomycetota</taxon>
        <taxon>Actinomycetes</taxon>
        <taxon>Micromonosporales</taxon>
        <taxon>Micromonosporaceae</taxon>
        <taxon>Micromonospora</taxon>
    </lineage>
</organism>
<dbReference type="GO" id="GO:0032259">
    <property type="term" value="P:methylation"/>
    <property type="evidence" value="ECO:0007669"/>
    <property type="project" value="UniProtKB-KW"/>
</dbReference>
<dbReference type="Gene3D" id="3.40.50.150">
    <property type="entry name" value="Vaccinia Virus protein VP39"/>
    <property type="match status" value="1"/>
</dbReference>
<dbReference type="GO" id="GO:0008168">
    <property type="term" value="F:methyltransferase activity"/>
    <property type="evidence" value="ECO:0007669"/>
    <property type="project" value="UniProtKB-KW"/>
</dbReference>
<evidence type="ECO:0000259" key="2">
    <source>
        <dbReference type="Pfam" id="PF13649"/>
    </source>
</evidence>
<dbReference type="PANTHER" id="PTHR43861:SF3">
    <property type="entry name" value="PUTATIVE (AFU_ORTHOLOGUE AFUA_2G14390)-RELATED"/>
    <property type="match status" value="1"/>
</dbReference>
<dbReference type="Pfam" id="PF13649">
    <property type="entry name" value="Methyltransf_25"/>
    <property type="match status" value="1"/>
</dbReference>
<dbReference type="InterPro" id="IPR029063">
    <property type="entry name" value="SAM-dependent_MTases_sf"/>
</dbReference>
<dbReference type="InterPro" id="IPR041698">
    <property type="entry name" value="Methyltransf_25"/>
</dbReference>
<feature type="domain" description="Methyltransferase" evidence="2">
    <location>
        <begin position="58"/>
        <end position="149"/>
    </location>
</feature>
<dbReference type="PANTHER" id="PTHR43861">
    <property type="entry name" value="TRANS-ACONITATE 2-METHYLTRANSFERASE-RELATED"/>
    <property type="match status" value="1"/>
</dbReference>
<evidence type="ECO:0000256" key="1">
    <source>
        <dbReference type="ARBA" id="ARBA00022679"/>
    </source>
</evidence>
<dbReference type="AlphaFoldDB" id="A0A1C4WUW9"/>
<dbReference type="CDD" id="cd02440">
    <property type="entry name" value="AdoMet_MTases"/>
    <property type="match status" value="1"/>
</dbReference>
<protein>
    <submittedName>
        <fullName evidence="3">Methyltransferase domain-containing protein</fullName>
    </submittedName>
</protein>